<accession>A0A699ZEI4</accession>
<dbReference type="EMBL" id="BLLF01001607">
    <property type="protein sequence ID" value="GFH20275.1"/>
    <property type="molecule type" value="Genomic_DNA"/>
</dbReference>
<evidence type="ECO:0000313" key="2">
    <source>
        <dbReference type="Proteomes" id="UP000485058"/>
    </source>
</evidence>
<proteinExistence type="predicted"/>
<reference evidence="1 2" key="1">
    <citation type="submission" date="2020-02" db="EMBL/GenBank/DDBJ databases">
        <title>Draft genome sequence of Haematococcus lacustris strain NIES-144.</title>
        <authorList>
            <person name="Morimoto D."/>
            <person name="Nakagawa S."/>
            <person name="Yoshida T."/>
            <person name="Sawayama S."/>
        </authorList>
    </citation>
    <scope>NUCLEOTIDE SEQUENCE [LARGE SCALE GENOMIC DNA]</scope>
    <source>
        <strain evidence="1 2">NIES-144</strain>
    </source>
</reference>
<sequence>PGGLHKATHIYNASKSDIYKHGCLPQCRLGIVATTVTATGQVSYGQGLCARVGTDPSFRKCYVPSIINSTCMELAGPACAQYGGETSFDEPIGCCNRLVSMLATVSIVRAYAPEEELRPPASP</sequence>
<keyword evidence="2" id="KW-1185">Reference proteome</keyword>
<gene>
    <name evidence="1" type="ORF">HaLaN_17367</name>
</gene>
<dbReference type="Proteomes" id="UP000485058">
    <property type="component" value="Unassembled WGS sequence"/>
</dbReference>
<feature type="non-terminal residue" evidence="1">
    <location>
        <position position="1"/>
    </location>
</feature>
<evidence type="ECO:0000313" key="1">
    <source>
        <dbReference type="EMBL" id="GFH20275.1"/>
    </source>
</evidence>
<organism evidence="1 2">
    <name type="scientific">Haematococcus lacustris</name>
    <name type="common">Green alga</name>
    <name type="synonym">Haematococcus pluvialis</name>
    <dbReference type="NCBI Taxonomy" id="44745"/>
    <lineage>
        <taxon>Eukaryota</taxon>
        <taxon>Viridiplantae</taxon>
        <taxon>Chlorophyta</taxon>
        <taxon>core chlorophytes</taxon>
        <taxon>Chlorophyceae</taxon>
        <taxon>CS clade</taxon>
        <taxon>Chlamydomonadales</taxon>
        <taxon>Haematococcaceae</taxon>
        <taxon>Haematococcus</taxon>
    </lineage>
</organism>
<name>A0A699ZEI4_HAELA</name>
<dbReference type="AlphaFoldDB" id="A0A699ZEI4"/>
<comment type="caution">
    <text evidence="1">The sequence shown here is derived from an EMBL/GenBank/DDBJ whole genome shotgun (WGS) entry which is preliminary data.</text>
</comment>
<protein>
    <submittedName>
        <fullName evidence="1">Uncharacterized protein</fullName>
    </submittedName>
</protein>